<evidence type="ECO:0000313" key="9">
    <source>
        <dbReference type="Proteomes" id="UP000243937"/>
    </source>
</evidence>
<feature type="transmembrane region" description="Helical" evidence="7">
    <location>
        <begin position="112"/>
        <end position="129"/>
    </location>
</feature>
<feature type="transmembrane region" description="Helical" evidence="7">
    <location>
        <begin position="247"/>
        <end position="269"/>
    </location>
</feature>
<dbReference type="InterPro" id="IPR004937">
    <property type="entry name" value="Urea_transporter"/>
</dbReference>
<sequence>MALLSALLASISQIYFVNRRLSGLLITLGVLWTAPFMGLSMLIATFSAVLLAQLLKFNPVLQAEGCYGFNAALVGLSLALFAPPSLWVLVASVVLGGLSCLMYAFWIKRFKISCYTLPFNLLILPWLYWNGQRLADEVPSDYEFSLSAIGQVIFLPDTVPAIMVCAALLLAGIGMLGWAFVGAVIASGTATFLLINPDYINFGLTGYNGVLAAIAMFWHQFKPGWSIAAAVLAGLMTALMLKTGLPMLTMPFVLACWLCFATHSGFCYFQRKYMPNKEHLS</sequence>
<evidence type="ECO:0000256" key="3">
    <source>
        <dbReference type="ARBA" id="ARBA00022475"/>
    </source>
</evidence>
<keyword evidence="5 7" id="KW-1133">Transmembrane helix</keyword>
<reference evidence="8 9" key="1">
    <citation type="journal article" date="2014" name="Int. J. Syst. Evol. Microbiol.">
        <title>Oceanisphaera profunda sp. nov., a marine bacterium isolated from deep-sea sediment, and emended description of the genus Oceanisphaera.</title>
        <authorList>
            <person name="Xu Z."/>
            <person name="Zhang X.Y."/>
            <person name="Su H.N."/>
            <person name="Yu Z.C."/>
            <person name="Liu C."/>
            <person name="Li H."/>
            <person name="Chen X.L."/>
            <person name="Song X.Y."/>
            <person name="Xie B.B."/>
            <person name="Qin Q.L."/>
            <person name="Zhou B.C."/>
            <person name="Shi M."/>
            <person name="Huang Y."/>
            <person name="Zhang Y.Z."/>
        </authorList>
    </citation>
    <scope>NUCLEOTIDE SEQUENCE [LARGE SCALE GENOMIC DNA]</scope>
    <source>
        <strain evidence="8 9">SM1222</strain>
    </source>
</reference>
<dbReference type="EMBL" id="CP021377">
    <property type="protein sequence ID" value="ART82512.1"/>
    <property type="molecule type" value="Genomic_DNA"/>
</dbReference>
<evidence type="ECO:0000256" key="4">
    <source>
        <dbReference type="ARBA" id="ARBA00022692"/>
    </source>
</evidence>
<keyword evidence="3" id="KW-1003">Cell membrane</keyword>
<protein>
    <submittedName>
        <fullName evidence="8">Urea transporter</fullName>
    </submittedName>
</protein>
<dbReference type="GO" id="GO:0015204">
    <property type="term" value="F:urea transmembrane transporter activity"/>
    <property type="evidence" value="ECO:0007669"/>
    <property type="project" value="InterPro"/>
</dbReference>
<name>A0A1Y0D4Q7_9GAMM</name>
<feature type="transmembrane region" description="Helical" evidence="7">
    <location>
        <begin position="200"/>
        <end position="218"/>
    </location>
</feature>
<dbReference type="PANTHER" id="PTHR10464">
    <property type="entry name" value="UREA TRANSPORTER"/>
    <property type="match status" value="1"/>
</dbReference>
<dbReference type="Proteomes" id="UP000243937">
    <property type="component" value="Chromosome"/>
</dbReference>
<dbReference type="RefSeq" id="WP_087036021.1">
    <property type="nucleotide sequence ID" value="NZ_CP021377.1"/>
</dbReference>
<keyword evidence="9" id="KW-1185">Reference proteome</keyword>
<dbReference type="KEGG" id="opf:CBP31_07670"/>
<evidence type="ECO:0000256" key="2">
    <source>
        <dbReference type="ARBA" id="ARBA00005914"/>
    </source>
</evidence>
<feature type="transmembrane region" description="Helical" evidence="7">
    <location>
        <begin position="176"/>
        <end position="194"/>
    </location>
</feature>
<feature type="transmembrane region" description="Helical" evidence="7">
    <location>
        <begin position="225"/>
        <end position="241"/>
    </location>
</feature>
<dbReference type="AlphaFoldDB" id="A0A1Y0D4Q7"/>
<dbReference type="Pfam" id="PF03253">
    <property type="entry name" value="UT"/>
    <property type="match status" value="1"/>
</dbReference>
<keyword evidence="4 7" id="KW-0812">Transmembrane</keyword>
<dbReference type="PANTHER" id="PTHR10464:SF4">
    <property type="entry name" value="UREA TRANSPORTER"/>
    <property type="match status" value="1"/>
</dbReference>
<dbReference type="InterPro" id="IPR029020">
    <property type="entry name" value="Ammonium/urea_transptr"/>
</dbReference>
<feature type="transmembrane region" description="Helical" evidence="7">
    <location>
        <begin position="24"/>
        <end position="52"/>
    </location>
</feature>
<evidence type="ECO:0000256" key="7">
    <source>
        <dbReference type="SAM" id="Phobius"/>
    </source>
</evidence>
<keyword evidence="6 7" id="KW-0472">Membrane</keyword>
<dbReference type="Gene3D" id="1.10.3430.10">
    <property type="entry name" value="Ammonium transporter AmtB like domains"/>
    <property type="match status" value="1"/>
</dbReference>
<comment type="subcellular location">
    <subcellularLocation>
        <location evidence="1">Cell membrane</location>
        <topology evidence="1">Multi-pass membrane protein</topology>
    </subcellularLocation>
</comment>
<organism evidence="8 9">
    <name type="scientific">Oceanisphaera profunda</name>
    <dbReference type="NCBI Taxonomy" id="1416627"/>
    <lineage>
        <taxon>Bacteria</taxon>
        <taxon>Pseudomonadati</taxon>
        <taxon>Pseudomonadota</taxon>
        <taxon>Gammaproteobacteria</taxon>
        <taxon>Aeromonadales</taxon>
        <taxon>Aeromonadaceae</taxon>
        <taxon>Oceanisphaera</taxon>
    </lineage>
</organism>
<feature type="transmembrane region" description="Helical" evidence="7">
    <location>
        <begin position="87"/>
        <end position="105"/>
    </location>
</feature>
<comment type="similarity">
    <text evidence="2">Belongs to the urea transporter family.</text>
</comment>
<dbReference type="GO" id="GO:0005886">
    <property type="term" value="C:plasma membrane"/>
    <property type="evidence" value="ECO:0007669"/>
    <property type="project" value="UniProtKB-SubCell"/>
</dbReference>
<evidence type="ECO:0000256" key="1">
    <source>
        <dbReference type="ARBA" id="ARBA00004651"/>
    </source>
</evidence>
<feature type="transmembrane region" description="Helical" evidence="7">
    <location>
        <begin position="149"/>
        <end position="169"/>
    </location>
</feature>
<evidence type="ECO:0000313" key="8">
    <source>
        <dbReference type="EMBL" id="ART82512.1"/>
    </source>
</evidence>
<evidence type="ECO:0000256" key="5">
    <source>
        <dbReference type="ARBA" id="ARBA00022989"/>
    </source>
</evidence>
<dbReference type="OrthoDB" id="7029558at2"/>
<accession>A0A1Y0D4Q7</accession>
<gene>
    <name evidence="8" type="ORF">CBP31_07670</name>
</gene>
<proteinExistence type="inferred from homology"/>
<evidence type="ECO:0000256" key="6">
    <source>
        <dbReference type="ARBA" id="ARBA00023136"/>
    </source>
</evidence>